<reference evidence="2" key="1">
    <citation type="submission" date="2019-08" db="EMBL/GenBank/DDBJ databases">
        <title>Reference gene set and small RNA set construction with multiple tissues from Davidia involucrata Baill.</title>
        <authorList>
            <person name="Yang H."/>
            <person name="Zhou C."/>
            <person name="Li G."/>
            <person name="Wang J."/>
            <person name="Gao P."/>
            <person name="Wang M."/>
            <person name="Wang R."/>
            <person name="Zhao Y."/>
        </authorList>
    </citation>
    <scope>NUCLEOTIDE SEQUENCE</scope>
    <source>
        <tissue evidence="2">Mixed with DoveR01_LX</tissue>
    </source>
</reference>
<evidence type="ECO:0000313" key="2">
    <source>
        <dbReference type="EMBL" id="MPA69778.1"/>
    </source>
</evidence>
<dbReference type="AlphaFoldDB" id="A0A5B7BN48"/>
<organism evidence="2">
    <name type="scientific">Davidia involucrata</name>
    <name type="common">Dove tree</name>
    <dbReference type="NCBI Taxonomy" id="16924"/>
    <lineage>
        <taxon>Eukaryota</taxon>
        <taxon>Viridiplantae</taxon>
        <taxon>Streptophyta</taxon>
        <taxon>Embryophyta</taxon>
        <taxon>Tracheophyta</taxon>
        <taxon>Spermatophyta</taxon>
        <taxon>Magnoliopsida</taxon>
        <taxon>eudicotyledons</taxon>
        <taxon>Gunneridae</taxon>
        <taxon>Pentapetalae</taxon>
        <taxon>asterids</taxon>
        <taxon>Cornales</taxon>
        <taxon>Nyssaceae</taxon>
        <taxon>Davidia</taxon>
    </lineage>
</organism>
<feature type="signal peptide" evidence="1">
    <location>
        <begin position="1"/>
        <end position="18"/>
    </location>
</feature>
<feature type="chain" id="PRO_5022925356" evidence="1">
    <location>
        <begin position="19"/>
        <end position="106"/>
    </location>
</feature>
<gene>
    <name evidence="2" type="ORF">Din_039219</name>
</gene>
<proteinExistence type="predicted"/>
<evidence type="ECO:0000256" key="1">
    <source>
        <dbReference type="SAM" id="SignalP"/>
    </source>
</evidence>
<accession>A0A5B7BN48</accession>
<keyword evidence="1" id="KW-0732">Signal</keyword>
<protein>
    <submittedName>
        <fullName evidence="2">Uncharacterized protein</fullName>
    </submittedName>
</protein>
<dbReference type="EMBL" id="GHES01039219">
    <property type="protein sequence ID" value="MPA69778.1"/>
    <property type="molecule type" value="Transcribed_RNA"/>
</dbReference>
<sequence>MISVRFSLITLLLECAVAISVDNLGEAHRMTGMGAHRMITLVEQDMARIINGGSFLDHFVGSLHYYSTIFDSRARRLLVQGDGTLRLGWKDTSLYTASAWTSHAST</sequence>
<name>A0A5B7BN48_DAVIN</name>